<dbReference type="CDD" id="cd11303">
    <property type="entry name" value="Dystroglycan_repeat"/>
    <property type="match status" value="1"/>
</dbReference>
<evidence type="ECO:0000256" key="7">
    <source>
        <dbReference type="ARBA" id="ARBA00022490"/>
    </source>
</evidence>
<dbReference type="GO" id="GO:0005509">
    <property type="term" value="F:calcium ion binding"/>
    <property type="evidence" value="ECO:0007669"/>
    <property type="project" value="InterPro"/>
</dbReference>
<feature type="region of interest" description="Disordered" evidence="25">
    <location>
        <begin position="450"/>
        <end position="470"/>
    </location>
</feature>
<dbReference type="PROSITE" id="PS51699">
    <property type="entry name" value="SEA_DG"/>
    <property type="match status" value="1"/>
</dbReference>
<comment type="function">
    <text evidence="19">The dystroglycan complex is involved in a number of processes including laminin and basement membrane assembly, sarcolemmal stability, cell survival, peripheral nerve myelination, nodal structure, cell migration, and epithelial polarization.</text>
</comment>
<keyword evidence="8" id="KW-0964">Secreted</keyword>
<evidence type="ECO:0000313" key="28">
    <source>
        <dbReference type="EnsemblMetazoa" id="G29933.1:cds"/>
    </source>
</evidence>
<evidence type="ECO:0000256" key="4">
    <source>
        <dbReference type="ARBA" id="ARBA00004251"/>
    </source>
</evidence>
<dbReference type="AlphaFoldDB" id="A0A8W8LWL0"/>
<dbReference type="GO" id="GO:0043236">
    <property type="term" value="F:laminin binding"/>
    <property type="evidence" value="ECO:0007669"/>
    <property type="project" value="TreeGrafter"/>
</dbReference>
<keyword evidence="14" id="KW-1015">Disulfide bond</keyword>
<dbReference type="GO" id="GO:0007411">
    <property type="term" value="P:axon guidance"/>
    <property type="evidence" value="ECO:0007669"/>
    <property type="project" value="TreeGrafter"/>
</dbReference>
<dbReference type="Gene3D" id="2.60.40.10">
    <property type="entry name" value="Immunoglobulins"/>
    <property type="match status" value="1"/>
</dbReference>
<dbReference type="InterPro" id="IPR006644">
    <property type="entry name" value="Cadg"/>
</dbReference>
<comment type="subcellular location">
    <subcellularLocation>
        <location evidence="1">Cell membrane</location>
        <location evidence="1">Sarcolemma</location>
    </subcellularLocation>
    <subcellularLocation>
        <location evidence="4">Cell membrane</location>
        <topology evidence="4">Single-pass type I membrane protein</topology>
    </subcellularLocation>
    <subcellularLocation>
        <location evidence="3">Cytoplasm</location>
        <location evidence="3">Cytoskeleton</location>
    </subcellularLocation>
    <subcellularLocation>
        <location evidence="5">Nucleus</location>
        <location evidence="5">Nucleoplasm</location>
    </subcellularLocation>
    <subcellularLocation>
        <location evidence="24">Postsynaptic cell membrane</location>
    </subcellularLocation>
    <subcellularLocation>
        <location evidence="2">Secreted</location>
        <location evidence="2">Extracellular space</location>
    </subcellularLocation>
</comment>
<keyword evidence="7" id="KW-0963">Cytoplasm</keyword>
<keyword evidence="15" id="KW-0325">Glycoprotein</keyword>
<evidence type="ECO:0000256" key="15">
    <source>
        <dbReference type="ARBA" id="ARBA00023180"/>
    </source>
</evidence>
<dbReference type="PANTHER" id="PTHR21559:SF21">
    <property type="entry name" value="DYSTROGLYCAN 1"/>
    <property type="match status" value="1"/>
</dbReference>
<evidence type="ECO:0000256" key="17">
    <source>
        <dbReference type="ARBA" id="ARBA00023242"/>
    </source>
</evidence>
<evidence type="ECO:0000313" key="29">
    <source>
        <dbReference type="Proteomes" id="UP000005408"/>
    </source>
</evidence>
<dbReference type="GO" id="GO:0021675">
    <property type="term" value="P:nerve development"/>
    <property type="evidence" value="ECO:0007669"/>
    <property type="project" value="TreeGrafter"/>
</dbReference>
<evidence type="ECO:0000256" key="25">
    <source>
        <dbReference type="SAM" id="MobiDB-lite"/>
    </source>
</evidence>
<evidence type="ECO:0000256" key="24">
    <source>
        <dbReference type="ARBA" id="ARBA00034100"/>
    </source>
</evidence>
<feature type="compositionally biased region" description="Basic and acidic residues" evidence="25">
    <location>
        <begin position="696"/>
        <end position="708"/>
    </location>
</feature>
<feature type="compositionally biased region" description="Basic and acidic residues" evidence="25">
    <location>
        <begin position="793"/>
        <end position="809"/>
    </location>
</feature>
<dbReference type="InterPro" id="IPR015919">
    <property type="entry name" value="Cadherin-like_sf"/>
</dbReference>
<dbReference type="Gene3D" id="3.30.70.1040">
    <property type="entry name" value="Dystroglycan, domain 2"/>
    <property type="match status" value="1"/>
</dbReference>
<dbReference type="InterPro" id="IPR030398">
    <property type="entry name" value="SEA_DG_dom"/>
</dbReference>
<dbReference type="GO" id="GO:0016011">
    <property type="term" value="C:dystroglycan complex"/>
    <property type="evidence" value="ECO:0007669"/>
    <property type="project" value="TreeGrafter"/>
</dbReference>
<keyword evidence="18" id="KW-0628">Postsynaptic cell membrane</keyword>
<evidence type="ECO:0000256" key="12">
    <source>
        <dbReference type="ARBA" id="ARBA00022989"/>
    </source>
</evidence>
<dbReference type="GO" id="GO:0005856">
    <property type="term" value="C:cytoskeleton"/>
    <property type="evidence" value="ECO:0007669"/>
    <property type="project" value="UniProtKB-SubCell"/>
</dbReference>
<feature type="region of interest" description="Disordered" evidence="25">
    <location>
        <begin position="693"/>
        <end position="732"/>
    </location>
</feature>
<evidence type="ECO:0000256" key="26">
    <source>
        <dbReference type="SAM" id="Phobius"/>
    </source>
</evidence>
<dbReference type="GO" id="GO:0045211">
    <property type="term" value="C:postsynaptic membrane"/>
    <property type="evidence" value="ECO:0007669"/>
    <property type="project" value="UniProtKB-SubCell"/>
</dbReference>
<evidence type="ECO:0000256" key="14">
    <source>
        <dbReference type="ARBA" id="ARBA00023157"/>
    </source>
</evidence>
<dbReference type="EnsemblMetazoa" id="G29933.1">
    <property type="protein sequence ID" value="G29933.1:cds"/>
    <property type="gene ID" value="G29933"/>
</dbReference>
<reference evidence="28" key="1">
    <citation type="submission" date="2022-08" db="UniProtKB">
        <authorList>
            <consortium name="EnsemblMetazoa"/>
        </authorList>
    </citation>
    <scope>IDENTIFICATION</scope>
    <source>
        <strain evidence="28">05x7-T-G4-1.051#20</strain>
    </source>
</reference>
<evidence type="ECO:0000256" key="21">
    <source>
        <dbReference type="ARBA" id="ARBA00026224"/>
    </source>
</evidence>
<dbReference type="GO" id="GO:0042383">
    <property type="term" value="C:sarcolemma"/>
    <property type="evidence" value="ECO:0007669"/>
    <property type="project" value="UniProtKB-SubCell"/>
</dbReference>
<evidence type="ECO:0000256" key="8">
    <source>
        <dbReference type="ARBA" id="ARBA00022525"/>
    </source>
</evidence>
<dbReference type="InterPro" id="IPR013783">
    <property type="entry name" value="Ig-like_fold"/>
</dbReference>
<dbReference type="SUPFAM" id="SSF49313">
    <property type="entry name" value="Cadherin-like"/>
    <property type="match status" value="1"/>
</dbReference>
<evidence type="ECO:0000256" key="9">
    <source>
        <dbReference type="ARBA" id="ARBA00022553"/>
    </source>
</evidence>
<feature type="region of interest" description="Disordered" evidence="25">
    <location>
        <begin position="787"/>
        <end position="879"/>
    </location>
</feature>
<dbReference type="Pfam" id="PF18424">
    <property type="entry name" value="a_DG1_N2"/>
    <property type="match status" value="1"/>
</dbReference>
<feature type="domain" description="Peptidase S72" evidence="27">
    <location>
        <begin position="583"/>
        <end position="689"/>
    </location>
</feature>
<organism evidence="28 29">
    <name type="scientific">Magallana gigas</name>
    <name type="common">Pacific oyster</name>
    <name type="synonym">Crassostrea gigas</name>
    <dbReference type="NCBI Taxonomy" id="29159"/>
    <lineage>
        <taxon>Eukaryota</taxon>
        <taxon>Metazoa</taxon>
        <taxon>Spiralia</taxon>
        <taxon>Lophotrochozoa</taxon>
        <taxon>Mollusca</taxon>
        <taxon>Bivalvia</taxon>
        <taxon>Autobranchia</taxon>
        <taxon>Pteriomorphia</taxon>
        <taxon>Ostreida</taxon>
        <taxon>Ostreoidea</taxon>
        <taxon>Ostreidae</taxon>
        <taxon>Magallana</taxon>
    </lineage>
</organism>
<dbReference type="PANTHER" id="PTHR21559">
    <property type="entry name" value="DYSTROGLYCAN-RELATED"/>
    <property type="match status" value="1"/>
</dbReference>
<feature type="region of interest" description="Disordered" evidence="25">
    <location>
        <begin position="405"/>
        <end position="437"/>
    </location>
</feature>
<dbReference type="InterPro" id="IPR041631">
    <property type="entry name" value="Alpha_DG1_N2"/>
</dbReference>
<keyword evidence="17" id="KW-0539">Nucleus</keyword>
<dbReference type="InterPro" id="IPR027468">
    <property type="entry name" value="Alpha-dystroglycan_domain_2"/>
</dbReference>
<evidence type="ECO:0000256" key="13">
    <source>
        <dbReference type="ARBA" id="ARBA00023018"/>
    </source>
</evidence>
<feature type="transmembrane region" description="Helical" evidence="26">
    <location>
        <begin position="737"/>
        <end position="763"/>
    </location>
</feature>
<evidence type="ECO:0000256" key="18">
    <source>
        <dbReference type="ARBA" id="ARBA00023257"/>
    </source>
</evidence>
<evidence type="ECO:0000256" key="20">
    <source>
        <dbReference type="ARBA" id="ARBA00024991"/>
    </source>
</evidence>
<feature type="compositionally biased region" description="Low complexity" evidence="25">
    <location>
        <begin position="405"/>
        <end position="422"/>
    </location>
</feature>
<evidence type="ECO:0000256" key="19">
    <source>
        <dbReference type="ARBA" id="ARBA00023567"/>
    </source>
</evidence>
<keyword evidence="9" id="KW-0597">Phosphoprotein</keyword>
<name>A0A8W8LWL0_MAGGI</name>
<keyword evidence="13" id="KW-0770">Synapse</keyword>
<dbReference type="GO" id="GO:0005654">
    <property type="term" value="C:nucleoplasm"/>
    <property type="evidence" value="ECO:0007669"/>
    <property type="project" value="UniProtKB-SubCell"/>
</dbReference>
<dbReference type="SMART" id="SM00736">
    <property type="entry name" value="CADG"/>
    <property type="match status" value="1"/>
</dbReference>
<comment type="function">
    <text evidence="20">Transmembrane protein that plays important roles in connecting the extracellular matrix to the cytoskeleton. Acts as a cell adhesion receptor in both muscle and non-muscle tissues. Receptor for both DMD and UTRN and, through these interactions, scaffolds axin to the cytoskeleton. Also functions in cell adhesion-mediated signaling and implicated in cell polarity.</text>
</comment>
<dbReference type="GO" id="GO:0005576">
    <property type="term" value="C:extracellular region"/>
    <property type="evidence" value="ECO:0007669"/>
    <property type="project" value="UniProtKB-SubCell"/>
</dbReference>
<keyword evidence="29" id="KW-1185">Reference proteome</keyword>
<sequence length="879" mass="96463">MCGALIVAKLVGVESLAFYTTEPIFLLAKTGVKLNTMWNHNMAVLFLMTVLLSQCSAQNLKIDIGDTVRQHDLNKGTAEFQAPVALQWGIADTSTNVGKIFKFAIPSDAFRGTIQSVKVTEAGKSSLPNWLVFDEKSQQLRGIPTPADIGDNYLEVFTTGPQNSQAIDVFSIKVVTETPPTHIPPTSQSSDGKPQTVRCKREQPETAATIIVDADMMTMSPADRIDLINMLTEHLNLASDMMKMIPLGEKEVFDKSALVSGQGDSKTLVTPGTMLSWLVGCGSVMKDHMNILQKVEESAASGKMKRSVGHSVVGWHVTNTFLQEKPKRRRRAVVATATVVDTPSPPTKLPDTVVTDIKASETTAQLTRTMPVMETSYTQVQPTKTVIMPSASPTFEVTTTEMMTKTTTTSTPKPAVVTTAPITPTPSPSPPVDKSEIMPTKSMTVTDAPTKVVTPKPEPENPNCPDDGKSRPPMVTGAMEEMIFQAGQESQYYLPEDLFFDCVDGNIRDLSISLFGNDTDVLPKTHWVELKGRKTGNYRIVGFPMNKHQGKKMYSLKAQNSFGLLATYVVKMVVKADERLSGEPSHKISMTFDTAYDKFTNAKIKEVTESLALVMFGTQDPNAITVLDIQPGSVVYSWTNNQLPTDSCPAKEVSEMMNKFVNEDGTVNEKAKSKFPFPLNEVQAIPAGACIGNKEFPGEKGEPEKPPEPETPEPGKPTSEPTDPGKKEYQEEEENEIWLTTVVPAVVIVVLLIIFLVIACVLYRKKRKGKMSLEDKNNLVKGAPVIFPDEYDEKPNDASKPLIMDEEKPPMPPPQYTRGSSENSKSSHESNQGEEYEMDTDINSPLYQPPPPVTSTGSNKQPRPHMQPAHRNPAPYVPP</sequence>
<evidence type="ECO:0000256" key="23">
    <source>
        <dbReference type="ARBA" id="ARBA00031034"/>
    </source>
</evidence>
<dbReference type="Pfam" id="PF05454">
    <property type="entry name" value="DAG1"/>
    <property type="match status" value="1"/>
</dbReference>
<evidence type="ECO:0000256" key="5">
    <source>
        <dbReference type="ARBA" id="ARBA00004642"/>
    </source>
</evidence>
<keyword evidence="26" id="KW-0472">Membrane</keyword>
<evidence type="ECO:0000256" key="6">
    <source>
        <dbReference type="ARBA" id="ARBA00022475"/>
    </source>
</evidence>
<keyword evidence="6" id="KW-1003">Cell membrane</keyword>
<accession>A0A8W8LWL0</accession>
<dbReference type="InterPro" id="IPR008465">
    <property type="entry name" value="DAG1_C"/>
</dbReference>
<dbReference type="SUPFAM" id="SSF111006">
    <property type="entry name" value="Dystroglycan, domain 2"/>
    <property type="match status" value="1"/>
</dbReference>
<evidence type="ECO:0000256" key="2">
    <source>
        <dbReference type="ARBA" id="ARBA00004239"/>
    </source>
</evidence>
<evidence type="ECO:0000256" key="22">
    <source>
        <dbReference type="ARBA" id="ARBA00030092"/>
    </source>
</evidence>
<keyword evidence="16" id="KW-0206">Cytoskeleton</keyword>
<proteinExistence type="predicted"/>
<evidence type="ECO:0000256" key="10">
    <source>
        <dbReference type="ARBA" id="ARBA00022692"/>
    </source>
</evidence>
<keyword evidence="10 26" id="KW-0812">Transmembrane</keyword>
<protein>
    <recommendedName>
        <fullName evidence="21">Dystroglycan 1</fullName>
    </recommendedName>
    <alternativeName>
        <fullName evidence="23">Dystroglycan</fullName>
    </alternativeName>
    <alternativeName>
        <fullName evidence="22">Dystrophin-associated glycoprotein 1</fullName>
    </alternativeName>
</protein>
<evidence type="ECO:0000256" key="11">
    <source>
        <dbReference type="ARBA" id="ARBA00022729"/>
    </source>
</evidence>
<evidence type="ECO:0000256" key="1">
    <source>
        <dbReference type="ARBA" id="ARBA00004135"/>
    </source>
</evidence>
<dbReference type="GO" id="GO:0002009">
    <property type="term" value="P:morphogenesis of an epithelium"/>
    <property type="evidence" value="ECO:0007669"/>
    <property type="project" value="TreeGrafter"/>
</dbReference>
<keyword evidence="12 26" id="KW-1133">Transmembrane helix</keyword>
<evidence type="ECO:0000259" key="27">
    <source>
        <dbReference type="PROSITE" id="PS51699"/>
    </source>
</evidence>
<evidence type="ECO:0000256" key="16">
    <source>
        <dbReference type="ARBA" id="ARBA00023212"/>
    </source>
</evidence>
<dbReference type="Proteomes" id="UP000005408">
    <property type="component" value="Unassembled WGS sequence"/>
</dbReference>
<evidence type="ECO:0000256" key="3">
    <source>
        <dbReference type="ARBA" id="ARBA00004245"/>
    </source>
</evidence>
<keyword evidence="11" id="KW-0732">Signal</keyword>